<reference evidence="5 7" key="1">
    <citation type="submission" date="2023-07" db="EMBL/GenBank/DDBJ databases">
        <title>Sorghum-associated microbial communities from plants grown in Nebraska, USA.</title>
        <authorList>
            <person name="Schachtman D."/>
        </authorList>
    </citation>
    <scope>NUCLEOTIDE SEQUENCE</scope>
    <source>
        <strain evidence="5">DS1006</strain>
        <strain evidence="6 7">DS1016</strain>
    </source>
</reference>
<dbReference type="InterPro" id="IPR050194">
    <property type="entry name" value="Glycosyltransferase_grp1"/>
</dbReference>
<evidence type="ECO:0000256" key="2">
    <source>
        <dbReference type="ARBA" id="ARBA00022676"/>
    </source>
</evidence>
<dbReference type="RefSeq" id="WP_284989999.1">
    <property type="nucleotide sequence ID" value="NZ_JAUSRG010000001.1"/>
</dbReference>
<evidence type="ECO:0000259" key="4">
    <source>
        <dbReference type="Pfam" id="PF13579"/>
    </source>
</evidence>
<evidence type="ECO:0000256" key="3">
    <source>
        <dbReference type="ARBA" id="ARBA00022679"/>
    </source>
</evidence>
<dbReference type="GO" id="GO:0016757">
    <property type="term" value="F:glycosyltransferase activity"/>
    <property type="evidence" value="ECO:0007669"/>
    <property type="project" value="UniProtKB-KW"/>
</dbReference>
<feature type="domain" description="Glycosyltransferase subfamily 4-like N-terminal" evidence="4">
    <location>
        <begin position="17"/>
        <end position="184"/>
    </location>
</feature>
<dbReference type="GO" id="GO:1901137">
    <property type="term" value="P:carbohydrate derivative biosynthetic process"/>
    <property type="evidence" value="ECO:0007669"/>
    <property type="project" value="UniProtKB-ARBA"/>
</dbReference>
<dbReference type="Proteomes" id="UP001230951">
    <property type="component" value="Unassembled WGS sequence"/>
</dbReference>
<gene>
    <name evidence="5" type="ORF">J2S90_000593</name>
    <name evidence="6" type="ORF">J2S93_001110</name>
</gene>
<keyword evidence="3" id="KW-0808">Transferase</keyword>
<evidence type="ECO:0000313" key="6">
    <source>
        <dbReference type="EMBL" id="MDQ0179694.1"/>
    </source>
</evidence>
<evidence type="ECO:0000256" key="1">
    <source>
        <dbReference type="ARBA" id="ARBA00021292"/>
    </source>
</evidence>
<dbReference type="InterPro" id="IPR028098">
    <property type="entry name" value="Glyco_trans_4-like_N"/>
</dbReference>
<name>A0AAW8D6Y4_9MICC</name>
<accession>A0AAW8D6Y4</accession>
<dbReference type="PANTHER" id="PTHR45947:SF3">
    <property type="entry name" value="SULFOQUINOVOSYL TRANSFERASE SQD2"/>
    <property type="match status" value="1"/>
</dbReference>
<organism evidence="5 8">
    <name type="scientific">Arthrobacter bambusae</name>
    <dbReference type="NCBI Taxonomy" id="1338426"/>
    <lineage>
        <taxon>Bacteria</taxon>
        <taxon>Bacillati</taxon>
        <taxon>Actinomycetota</taxon>
        <taxon>Actinomycetes</taxon>
        <taxon>Micrococcales</taxon>
        <taxon>Micrococcaceae</taxon>
        <taxon>Arthrobacter</taxon>
    </lineage>
</organism>
<dbReference type="SUPFAM" id="SSF53756">
    <property type="entry name" value="UDP-Glycosyltransferase/glycogen phosphorylase"/>
    <property type="match status" value="1"/>
</dbReference>
<dbReference type="Pfam" id="PF13579">
    <property type="entry name" value="Glyco_trans_4_4"/>
    <property type="match status" value="1"/>
</dbReference>
<dbReference type="Pfam" id="PF13692">
    <property type="entry name" value="Glyco_trans_1_4"/>
    <property type="match status" value="1"/>
</dbReference>
<dbReference type="Proteomes" id="UP001242995">
    <property type="component" value="Unassembled WGS sequence"/>
</dbReference>
<sequence length="385" mass="41539">MNKSVVMVCSQYPPIYGGAGQQAKLLSQTLVSRGWEVAVVTLDQKGVGSSLGQGLGVVRLLRGIAGTGKLQRALTTIALGLGAASIILKRRPTAVHVHGAYWWSIPAVLAGRLVSATTVVKVTRDGEDDPETVLGRKFLRAVPLGWLYGLSLRASDYVVVLSTEAYEKAKAFVPAKRLRLVRNGVDLHALDRTEERRESARKKYGVGPETKVTTFIGYLVEHKGILDLLSAWKLRSKTSNSELWLVGPYEGFYRELTSRAISEISAMQAVGFKIRLFGHVDPQEMPSIYWASDVFTLPSYSEGMPNSLAEAIAAGCVVVGTAIPGITDIARLAPSVLIEPGDVHALTKALDSAELIGHSNFSEHRAGLGIENTASLIEELYVSST</sequence>
<comment type="caution">
    <text evidence="5">The sequence shown here is derived from an EMBL/GenBank/DDBJ whole genome shotgun (WGS) entry which is preliminary data.</text>
</comment>
<evidence type="ECO:0000313" key="7">
    <source>
        <dbReference type="Proteomes" id="UP001230951"/>
    </source>
</evidence>
<keyword evidence="7" id="KW-1185">Reference proteome</keyword>
<evidence type="ECO:0000313" key="5">
    <source>
        <dbReference type="EMBL" id="MDP9903653.1"/>
    </source>
</evidence>
<keyword evidence="2" id="KW-0328">Glycosyltransferase</keyword>
<protein>
    <recommendedName>
        <fullName evidence="1">D-inositol 3-phosphate glycosyltransferase</fullName>
    </recommendedName>
</protein>
<dbReference type="CDD" id="cd03801">
    <property type="entry name" value="GT4_PimA-like"/>
    <property type="match status" value="1"/>
</dbReference>
<dbReference type="PANTHER" id="PTHR45947">
    <property type="entry name" value="SULFOQUINOVOSYL TRANSFERASE SQD2"/>
    <property type="match status" value="1"/>
</dbReference>
<proteinExistence type="predicted"/>
<dbReference type="AlphaFoldDB" id="A0AAW8D6Y4"/>
<dbReference type="Gene3D" id="3.40.50.2000">
    <property type="entry name" value="Glycogen Phosphorylase B"/>
    <property type="match status" value="2"/>
</dbReference>
<dbReference type="EMBL" id="JAUSTF010000002">
    <property type="protein sequence ID" value="MDQ0179694.1"/>
    <property type="molecule type" value="Genomic_DNA"/>
</dbReference>
<evidence type="ECO:0000313" key="8">
    <source>
        <dbReference type="Proteomes" id="UP001242995"/>
    </source>
</evidence>
<dbReference type="EMBL" id="JAUSRG010000001">
    <property type="protein sequence ID" value="MDP9903653.1"/>
    <property type="molecule type" value="Genomic_DNA"/>
</dbReference>